<evidence type="ECO:0000313" key="2">
    <source>
        <dbReference type="EMBL" id="MFC0323578.1"/>
    </source>
</evidence>
<dbReference type="Gene3D" id="1.10.260.40">
    <property type="entry name" value="lambda repressor-like DNA-binding domains"/>
    <property type="match status" value="1"/>
</dbReference>
<dbReference type="Proteomes" id="UP001589769">
    <property type="component" value="Unassembled WGS sequence"/>
</dbReference>
<proteinExistence type="predicted"/>
<name>A0ABV6I094_9PAST</name>
<accession>A0ABV6I094</accession>
<comment type="caution">
    <text evidence="2">The sequence shown here is derived from an EMBL/GenBank/DDBJ whole genome shotgun (WGS) entry which is preliminary data.</text>
</comment>
<dbReference type="PROSITE" id="PS50943">
    <property type="entry name" value="HTH_CROC1"/>
    <property type="match status" value="1"/>
</dbReference>
<evidence type="ECO:0000313" key="3">
    <source>
        <dbReference type="Proteomes" id="UP001589769"/>
    </source>
</evidence>
<evidence type="ECO:0000259" key="1">
    <source>
        <dbReference type="PROSITE" id="PS50943"/>
    </source>
</evidence>
<reference evidence="2 3" key="1">
    <citation type="submission" date="2024-09" db="EMBL/GenBank/DDBJ databases">
        <authorList>
            <person name="Sun Q."/>
            <person name="Mori K."/>
        </authorList>
    </citation>
    <scope>NUCLEOTIDE SEQUENCE [LARGE SCALE GENOMIC DNA]</scope>
    <source>
        <strain evidence="2 3">CCM 7538</strain>
    </source>
</reference>
<sequence length="124" mass="14326">MKIITEKEKFSERLKIALEIAYPNGIKTSDIATRFNLRHPNEPVTQQAVYKWLNGLAIPAMDKIETLAKWLEIKPEWLRYGITDIKHQSTLDETLIELIKPLSHSQKEALVKLVLSFTNKKDVV</sequence>
<dbReference type="EMBL" id="JBHLWA010000038">
    <property type="protein sequence ID" value="MFC0323578.1"/>
    <property type="molecule type" value="Genomic_DNA"/>
</dbReference>
<dbReference type="InterPro" id="IPR001387">
    <property type="entry name" value="Cro/C1-type_HTH"/>
</dbReference>
<dbReference type="SUPFAM" id="SSF47413">
    <property type="entry name" value="lambda repressor-like DNA-binding domains"/>
    <property type="match status" value="1"/>
</dbReference>
<keyword evidence="3" id="KW-1185">Reference proteome</keyword>
<feature type="domain" description="HTH cro/C1-type" evidence="1">
    <location>
        <begin position="44"/>
        <end position="78"/>
    </location>
</feature>
<organism evidence="2 3">
    <name type="scientific">Gallibacterium melopsittaci</name>
    <dbReference type="NCBI Taxonomy" id="516063"/>
    <lineage>
        <taxon>Bacteria</taxon>
        <taxon>Pseudomonadati</taxon>
        <taxon>Pseudomonadota</taxon>
        <taxon>Gammaproteobacteria</taxon>
        <taxon>Pasteurellales</taxon>
        <taxon>Pasteurellaceae</taxon>
        <taxon>Gallibacterium</taxon>
    </lineage>
</organism>
<dbReference type="InterPro" id="IPR010982">
    <property type="entry name" value="Lambda_DNA-bd_dom_sf"/>
</dbReference>
<protein>
    <submittedName>
        <fullName evidence="2">Transcriptional regulator</fullName>
    </submittedName>
</protein>
<dbReference type="RefSeq" id="WP_382375263.1">
    <property type="nucleotide sequence ID" value="NZ_JBHLWA010000038.1"/>
</dbReference>
<gene>
    <name evidence="2" type="ORF">ACFFHT_08430</name>
</gene>
<dbReference type="CDD" id="cd00093">
    <property type="entry name" value="HTH_XRE"/>
    <property type="match status" value="1"/>
</dbReference>